<accession>A0A2U1JKA3</accession>
<organism evidence="2 3">
    <name type="scientific">Flavobacterium psychrotolerans</name>
    <dbReference type="NCBI Taxonomy" id="2169410"/>
    <lineage>
        <taxon>Bacteria</taxon>
        <taxon>Pseudomonadati</taxon>
        <taxon>Bacteroidota</taxon>
        <taxon>Flavobacteriia</taxon>
        <taxon>Flavobacteriales</taxon>
        <taxon>Flavobacteriaceae</taxon>
        <taxon>Flavobacterium</taxon>
    </lineage>
</organism>
<comment type="caution">
    <text evidence="2">The sequence shown here is derived from an EMBL/GenBank/DDBJ whole genome shotgun (WGS) entry which is preliminary data.</text>
</comment>
<keyword evidence="1" id="KW-1133">Transmembrane helix</keyword>
<keyword evidence="1" id="KW-0812">Transmembrane</keyword>
<feature type="transmembrane region" description="Helical" evidence="1">
    <location>
        <begin position="31"/>
        <end position="51"/>
    </location>
</feature>
<sequence length="99" mass="11474">MYKELNIKKIILEHFKSFHGKNGKLILKDKISYIYLPLITSAFLGIICHFSDNLKNIISVCLSILIGLLFNLLILVITNIDTEKFINHNNSDLKKESYY</sequence>
<evidence type="ECO:0000313" key="3">
    <source>
        <dbReference type="Proteomes" id="UP000245449"/>
    </source>
</evidence>
<dbReference type="AlphaFoldDB" id="A0A2U1JKA3"/>
<evidence type="ECO:0000256" key="1">
    <source>
        <dbReference type="SAM" id="Phobius"/>
    </source>
</evidence>
<keyword evidence="1" id="KW-0472">Membrane</keyword>
<feature type="transmembrane region" description="Helical" evidence="1">
    <location>
        <begin position="57"/>
        <end position="77"/>
    </location>
</feature>
<gene>
    <name evidence="2" type="ORF">DB895_07430</name>
</gene>
<keyword evidence="3" id="KW-1185">Reference proteome</keyword>
<dbReference type="EMBL" id="QCZI01000007">
    <property type="protein sequence ID" value="PWA05419.1"/>
    <property type="molecule type" value="Genomic_DNA"/>
</dbReference>
<dbReference type="RefSeq" id="WP_116724730.1">
    <property type="nucleotide sequence ID" value="NZ_QCZI01000007.1"/>
</dbReference>
<dbReference type="Proteomes" id="UP000245449">
    <property type="component" value="Unassembled WGS sequence"/>
</dbReference>
<reference evidence="2 3" key="1">
    <citation type="submission" date="2018-04" db="EMBL/GenBank/DDBJ databases">
        <title>Flavobacterium sp. nov., isolated from glacier ice.</title>
        <authorList>
            <person name="Liu Q."/>
            <person name="Xin Y.-H."/>
        </authorList>
    </citation>
    <scope>NUCLEOTIDE SEQUENCE [LARGE SCALE GENOMIC DNA]</scope>
    <source>
        <strain evidence="2 3">RB1R5</strain>
    </source>
</reference>
<proteinExistence type="predicted"/>
<evidence type="ECO:0000313" key="2">
    <source>
        <dbReference type="EMBL" id="PWA05419.1"/>
    </source>
</evidence>
<dbReference type="OrthoDB" id="1446070at2"/>
<protein>
    <submittedName>
        <fullName evidence="2">Uncharacterized protein</fullName>
    </submittedName>
</protein>
<name>A0A2U1JKA3_9FLAO</name>